<dbReference type="Pfam" id="PF20452">
    <property type="entry name" value="Calmod_bind_C"/>
    <property type="match status" value="1"/>
</dbReference>
<dbReference type="EMBL" id="JAFEMO010000267">
    <property type="protein sequence ID" value="KAH7521107.1"/>
    <property type="molecule type" value="Genomic_DNA"/>
</dbReference>
<dbReference type="Proteomes" id="UP000827721">
    <property type="component" value="Unassembled WGS sequence"/>
</dbReference>
<feature type="domain" description="Calmodulin binding protein central" evidence="10">
    <location>
        <begin position="250"/>
        <end position="313"/>
    </location>
</feature>
<name>A0ABQ8GYI5_9ROSI</name>
<evidence type="ECO:0000256" key="3">
    <source>
        <dbReference type="ARBA" id="ARBA00023015"/>
    </source>
</evidence>
<dbReference type="InterPro" id="IPR046831">
    <property type="entry name" value="Calmodulin_bind_N"/>
</dbReference>
<keyword evidence="7" id="KW-0539">Nucleus</keyword>
<comment type="similarity">
    <text evidence="2">Belongs to the plant ACBP60 protein family.</text>
</comment>
<keyword evidence="5" id="KW-0010">Activator</keyword>
<comment type="subcellular location">
    <subcellularLocation>
        <location evidence="1">Nucleus</location>
    </subcellularLocation>
</comment>
<dbReference type="InterPro" id="IPR012416">
    <property type="entry name" value="CBP60"/>
</dbReference>
<dbReference type="InterPro" id="IPR046829">
    <property type="entry name" value="Calmod_bind_C"/>
</dbReference>
<feature type="region of interest" description="Disordered" evidence="8">
    <location>
        <begin position="399"/>
        <end position="449"/>
    </location>
</feature>
<evidence type="ECO:0000313" key="13">
    <source>
        <dbReference type="Proteomes" id="UP000827721"/>
    </source>
</evidence>
<evidence type="ECO:0000256" key="8">
    <source>
        <dbReference type="SAM" id="MobiDB-lite"/>
    </source>
</evidence>
<dbReference type="Pfam" id="PF20451">
    <property type="entry name" value="Calmod_bind_M"/>
    <property type="match status" value="1"/>
</dbReference>
<evidence type="ECO:0000259" key="11">
    <source>
        <dbReference type="Pfam" id="PF20452"/>
    </source>
</evidence>
<evidence type="ECO:0000256" key="7">
    <source>
        <dbReference type="ARBA" id="ARBA00023242"/>
    </source>
</evidence>
<keyword evidence="13" id="KW-1185">Reference proteome</keyword>
<dbReference type="PANTHER" id="PTHR31713:SF43">
    <property type="entry name" value="CALMODULIN-BINDING PROTEIN 60 G"/>
    <property type="match status" value="1"/>
</dbReference>
<evidence type="ECO:0000259" key="9">
    <source>
        <dbReference type="Pfam" id="PF07887"/>
    </source>
</evidence>
<keyword evidence="3" id="KW-0805">Transcription regulation</keyword>
<organism evidence="12 13">
    <name type="scientific">Xanthoceras sorbifolium</name>
    <dbReference type="NCBI Taxonomy" id="99658"/>
    <lineage>
        <taxon>Eukaryota</taxon>
        <taxon>Viridiplantae</taxon>
        <taxon>Streptophyta</taxon>
        <taxon>Embryophyta</taxon>
        <taxon>Tracheophyta</taxon>
        <taxon>Spermatophyta</taxon>
        <taxon>Magnoliopsida</taxon>
        <taxon>eudicotyledons</taxon>
        <taxon>Gunneridae</taxon>
        <taxon>Pentapetalae</taxon>
        <taxon>rosids</taxon>
        <taxon>malvids</taxon>
        <taxon>Sapindales</taxon>
        <taxon>Sapindaceae</taxon>
        <taxon>Xanthoceroideae</taxon>
        <taxon>Xanthoceras</taxon>
    </lineage>
</organism>
<evidence type="ECO:0000313" key="12">
    <source>
        <dbReference type="EMBL" id="KAH7521107.1"/>
    </source>
</evidence>
<keyword evidence="6" id="KW-0804">Transcription</keyword>
<dbReference type="InterPro" id="IPR046830">
    <property type="entry name" value="Calmod_bind_M"/>
</dbReference>
<dbReference type="PANTHER" id="PTHR31713">
    <property type="entry name" value="OS02G0177800 PROTEIN"/>
    <property type="match status" value="1"/>
</dbReference>
<keyword evidence="4" id="KW-0238">DNA-binding</keyword>
<sequence length="575" mass="64823">MGFKRSFHEHGDDGLGFLVQEPKRKFNFKKVVMDVMSGNSSDELLSRMEPFLRRAVREEVERVILTFLNDCNAIPRTSLSQVETSEGRGLQLLFVNKLPSTIFTGSRIEAEDGEPVKVELFDPISKTRVTSGPYSSIKIQILVLDGDFGFDDQENWTEREFNAKMVRARDGRRPLITGELNITFRDGVGIISDVSFTDNSSWIKCRKFRLGARVLQSNGGQVRIKEARSEAFMVKDHRGELYKKNYPPSLDDEVWRVEKIAKDGRYHSRLASYNIHSVKDLLRLVVTDPISLRKVLGCSNRAWDTIVEHASACVVNDDMFYAYSVGGIGLLFNSIFKLVAATFDGQNYQFLDDPTFTQRPLVESIKKHAYKNLNSFVAVDRHTIFGPSNPLISLQAEPFHSPTSGLQHPEFPVAPQGSSETQSGFDRASSSTSYNYELEDQSQQSHFSAAQDTHPIQAIDLMGRNYSFQMADLFSPCNEEIVPNLASEVISQEPMSIWSPVNAQWAHNAIFFASTSSGNSELGYLPSLPNFGVHISRTGKTKAAWCKIRAVIKWRSVRRDLAAKRMARPFYVNSI</sequence>
<proteinExistence type="inferred from homology"/>
<feature type="domain" description="Calmodulin binding protein-like N-terminal" evidence="9">
    <location>
        <begin position="90"/>
        <end position="237"/>
    </location>
</feature>
<evidence type="ECO:0000256" key="2">
    <source>
        <dbReference type="ARBA" id="ARBA00007214"/>
    </source>
</evidence>
<comment type="caution">
    <text evidence="12">The sequence shown here is derived from an EMBL/GenBank/DDBJ whole genome shotgun (WGS) entry which is preliminary data.</text>
</comment>
<evidence type="ECO:0000256" key="6">
    <source>
        <dbReference type="ARBA" id="ARBA00023163"/>
    </source>
</evidence>
<evidence type="ECO:0000259" key="10">
    <source>
        <dbReference type="Pfam" id="PF20451"/>
    </source>
</evidence>
<protein>
    <recommendedName>
        <fullName evidence="14">Calmodulin-binding protein</fullName>
    </recommendedName>
</protein>
<evidence type="ECO:0000256" key="4">
    <source>
        <dbReference type="ARBA" id="ARBA00023125"/>
    </source>
</evidence>
<gene>
    <name evidence="12" type="ORF">JRO89_XSUnG0111300</name>
</gene>
<dbReference type="Pfam" id="PF07887">
    <property type="entry name" value="Calmodulin_bind"/>
    <property type="match status" value="1"/>
</dbReference>
<evidence type="ECO:0000256" key="5">
    <source>
        <dbReference type="ARBA" id="ARBA00023159"/>
    </source>
</evidence>
<accession>A0ABQ8GYI5</accession>
<feature type="compositionally biased region" description="Polar residues" evidence="8">
    <location>
        <begin position="416"/>
        <end position="449"/>
    </location>
</feature>
<evidence type="ECO:0008006" key="14">
    <source>
        <dbReference type="Google" id="ProtNLM"/>
    </source>
</evidence>
<evidence type="ECO:0000256" key="1">
    <source>
        <dbReference type="ARBA" id="ARBA00004123"/>
    </source>
</evidence>
<reference evidence="12 13" key="1">
    <citation type="submission" date="2021-02" db="EMBL/GenBank/DDBJ databases">
        <title>Plant Genome Project.</title>
        <authorList>
            <person name="Zhang R.-G."/>
        </authorList>
    </citation>
    <scope>NUCLEOTIDE SEQUENCE [LARGE SCALE GENOMIC DNA]</scope>
    <source>
        <tissue evidence="12">Leaves</tissue>
    </source>
</reference>
<feature type="domain" description="Calmodulin binding protein C-terminal" evidence="11">
    <location>
        <begin position="321"/>
        <end position="377"/>
    </location>
</feature>